<dbReference type="OrthoDB" id="9807195at2"/>
<dbReference type="Pfam" id="PF02541">
    <property type="entry name" value="Ppx-GppA"/>
    <property type="match status" value="1"/>
</dbReference>
<name>A0A1H0VFC9_9CLOT</name>
<dbReference type="PANTHER" id="PTHR30005">
    <property type="entry name" value="EXOPOLYPHOSPHATASE"/>
    <property type="match status" value="1"/>
</dbReference>
<evidence type="ECO:0000313" key="4">
    <source>
        <dbReference type="EMBL" id="SDP76776.1"/>
    </source>
</evidence>
<dbReference type="Gene3D" id="1.10.3210.10">
    <property type="entry name" value="Hypothetical protein af1432"/>
    <property type="match status" value="1"/>
</dbReference>
<evidence type="ECO:0000259" key="3">
    <source>
        <dbReference type="Pfam" id="PF21447"/>
    </source>
</evidence>
<dbReference type="Gene3D" id="3.30.420.40">
    <property type="match status" value="1"/>
</dbReference>
<dbReference type="AlphaFoldDB" id="A0A1H0VFC9"/>
<evidence type="ECO:0000313" key="5">
    <source>
        <dbReference type="Proteomes" id="UP000198597"/>
    </source>
</evidence>
<feature type="domain" description="Ppx/GppA phosphatase C-terminal" evidence="3">
    <location>
        <begin position="316"/>
        <end position="455"/>
    </location>
</feature>
<comment type="similarity">
    <text evidence="1">Belongs to the GppA/Ppx family.</text>
</comment>
<evidence type="ECO:0000259" key="2">
    <source>
        <dbReference type="Pfam" id="PF02541"/>
    </source>
</evidence>
<dbReference type="Gene3D" id="3.30.420.150">
    <property type="entry name" value="Exopolyphosphatase. Domain 2"/>
    <property type="match status" value="1"/>
</dbReference>
<dbReference type="Proteomes" id="UP000198597">
    <property type="component" value="Unassembled WGS sequence"/>
</dbReference>
<dbReference type="InterPro" id="IPR048950">
    <property type="entry name" value="Ppx_GppA_C"/>
</dbReference>
<dbReference type="Pfam" id="PF21447">
    <property type="entry name" value="Ppx-GppA_III"/>
    <property type="match status" value="1"/>
</dbReference>
<dbReference type="SUPFAM" id="SSF109604">
    <property type="entry name" value="HD-domain/PDEase-like"/>
    <property type="match status" value="1"/>
</dbReference>
<dbReference type="RefSeq" id="WP_089972460.1">
    <property type="nucleotide sequence ID" value="NZ_CP071376.1"/>
</dbReference>
<dbReference type="EMBL" id="FNJM01000016">
    <property type="protein sequence ID" value="SDP76776.1"/>
    <property type="molecule type" value="Genomic_DNA"/>
</dbReference>
<dbReference type="CDD" id="cd24052">
    <property type="entry name" value="ASKHA_NBD_HpPPX-GppA-like"/>
    <property type="match status" value="1"/>
</dbReference>
<feature type="domain" description="Ppx/GppA phosphatase N-terminal" evidence="2">
    <location>
        <begin position="23"/>
        <end position="302"/>
    </location>
</feature>
<evidence type="ECO:0000256" key="1">
    <source>
        <dbReference type="ARBA" id="ARBA00007125"/>
    </source>
</evidence>
<dbReference type="InterPro" id="IPR050273">
    <property type="entry name" value="GppA/Ppx_hydrolase"/>
</dbReference>
<dbReference type="SUPFAM" id="SSF53067">
    <property type="entry name" value="Actin-like ATPase domain"/>
    <property type="match status" value="2"/>
</dbReference>
<protein>
    <submittedName>
        <fullName evidence="4">Exopolyphosphatase / guanosine-5'-triphosphate,3'-diphosphate pyrophosphatase</fullName>
    </submittedName>
</protein>
<dbReference type="STRING" id="94869.SAMN04488529_1162"/>
<organism evidence="4 5">
    <name type="scientific">Clostridium gasigenes</name>
    <dbReference type="NCBI Taxonomy" id="94869"/>
    <lineage>
        <taxon>Bacteria</taxon>
        <taxon>Bacillati</taxon>
        <taxon>Bacillota</taxon>
        <taxon>Clostridia</taxon>
        <taxon>Eubacteriales</taxon>
        <taxon>Clostridiaceae</taxon>
        <taxon>Clostridium</taxon>
    </lineage>
</organism>
<sequence>MNKIGVIDIGPNTLRLMLTEVEDDGYFKVIDELKSSIRLCSDLVNGCEICNDKISLILSTLRAFKSLCIVSGASKIIAVATESFRTAQNKDLLISTIKSELDVDIRVLSCEEEIHYNFIGVTRSIYVENSLMVEVEGNSTHLAWIQNGCIIKSATLPFGCVNLSYNYNLTDRISRDDLDVTINLINSHLRDLQWVTENTYDSIIGVGGTVRTIGKLDRIKKRYPLDISHNYELTDLDVHDIYNLLKSKDYKQRCKIEGFDPDSSDVIVGGLAIFHNIVKLVCNSKIIISDRGLKEGVLYEYINSKHPLNKDILDYSINGILDTLNSNKSHAKHVFWITTKLFDALKPLHHLDSSYDRILKTATMLHDCGTSIDYYEHHKHSFYIILHSYINGITHKELLMSACIAASHRFNKYQVPQPPFASIINSLDVKATKLIGVLLKLAEGLDRSLVGAVSDLDVDFDENTVTITVTSDIDLELEIHQAYRATGKFKEIYNRNLIIKKAI</sequence>
<dbReference type="GeneID" id="65307956"/>
<proteinExistence type="inferred from homology"/>
<reference evidence="4 5" key="1">
    <citation type="submission" date="2016-10" db="EMBL/GenBank/DDBJ databases">
        <authorList>
            <person name="de Groot N.N."/>
        </authorList>
    </citation>
    <scope>NUCLEOTIDE SEQUENCE [LARGE SCALE GENOMIC DNA]</scope>
    <source>
        <strain evidence="4 5">DSM 12272</strain>
    </source>
</reference>
<accession>A0A1H0VFC9</accession>
<dbReference type="InterPro" id="IPR043129">
    <property type="entry name" value="ATPase_NBD"/>
</dbReference>
<dbReference type="InterPro" id="IPR003695">
    <property type="entry name" value="Ppx_GppA_N"/>
</dbReference>
<keyword evidence="5" id="KW-1185">Reference proteome</keyword>
<dbReference type="PANTHER" id="PTHR30005:SF0">
    <property type="entry name" value="RETROGRADE REGULATION PROTEIN 2"/>
    <property type="match status" value="1"/>
</dbReference>
<dbReference type="GO" id="GO:0006357">
    <property type="term" value="P:regulation of transcription by RNA polymerase II"/>
    <property type="evidence" value="ECO:0007669"/>
    <property type="project" value="TreeGrafter"/>
</dbReference>
<gene>
    <name evidence="4" type="ORF">SAMN04488529_1162</name>
</gene>